<feature type="active site" description="Proton acceptor; for enolization step" evidence="4">
    <location>
        <position position="67"/>
    </location>
</feature>
<name>A0A1H3QF25_9BACI</name>
<keyword evidence="3 4" id="KW-0119">Carbohydrate metabolism</keyword>
<dbReference type="EMBL" id="FNPI01000006">
    <property type="protein sequence ID" value="SDZ11910.1"/>
    <property type="molecule type" value="Genomic_DNA"/>
</dbReference>
<accession>A0A1H3QF25</accession>
<dbReference type="NCBIfam" id="TIGR00502">
    <property type="entry name" value="nagB"/>
    <property type="match status" value="1"/>
</dbReference>
<evidence type="ECO:0000256" key="2">
    <source>
        <dbReference type="ARBA" id="ARBA00022801"/>
    </source>
</evidence>
<dbReference type="InterPro" id="IPR018321">
    <property type="entry name" value="Glucosamine6P_isomerase_CS"/>
</dbReference>
<comment type="catalytic activity">
    <reaction evidence="1 4">
        <text>alpha-D-glucosamine 6-phosphate + H2O = beta-D-fructose 6-phosphate + NH4(+)</text>
        <dbReference type="Rhea" id="RHEA:12172"/>
        <dbReference type="ChEBI" id="CHEBI:15377"/>
        <dbReference type="ChEBI" id="CHEBI:28938"/>
        <dbReference type="ChEBI" id="CHEBI:57634"/>
        <dbReference type="ChEBI" id="CHEBI:75989"/>
        <dbReference type="EC" id="3.5.99.6"/>
    </reaction>
</comment>
<comment type="pathway">
    <text evidence="4">Amino-sugar metabolism; N-acetylneuraminate degradation; D-fructose 6-phosphate from N-acetylneuraminate: step 5/5.</text>
</comment>
<dbReference type="GO" id="GO:0005975">
    <property type="term" value="P:carbohydrate metabolic process"/>
    <property type="evidence" value="ECO:0007669"/>
    <property type="project" value="InterPro"/>
</dbReference>
<dbReference type="PANTHER" id="PTHR11280">
    <property type="entry name" value="GLUCOSAMINE-6-PHOSPHATE ISOMERASE"/>
    <property type="match status" value="1"/>
</dbReference>
<dbReference type="AlphaFoldDB" id="A0A1H3QF25"/>
<feature type="active site" description="Proton acceptor; for ring-opening step" evidence="4">
    <location>
        <position position="138"/>
    </location>
</feature>
<comment type="caution">
    <text evidence="4">Lacks conserved residue(s) required for the propagation of feature annotation.</text>
</comment>
<evidence type="ECO:0000256" key="4">
    <source>
        <dbReference type="HAMAP-Rule" id="MF_01241"/>
    </source>
</evidence>
<dbReference type="STRING" id="1503961.SAMN05421736_106144"/>
<dbReference type="GO" id="GO:0004342">
    <property type="term" value="F:glucosamine-6-phosphate deaminase activity"/>
    <property type="evidence" value="ECO:0007669"/>
    <property type="project" value="UniProtKB-UniRule"/>
</dbReference>
<dbReference type="InterPro" id="IPR006148">
    <property type="entry name" value="Glc/Gal-6P_isomerase"/>
</dbReference>
<evidence type="ECO:0000256" key="1">
    <source>
        <dbReference type="ARBA" id="ARBA00000644"/>
    </source>
</evidence>
<keyword evidence="2 4" id="KW-0378">Hydrolase</keyword>
<feature type="active site" description="For ring-opening step" evidence="4">
    <location>
        <position position="136"/>
    </location>
</feature>
<dbReference type="InterPro" id="IPR037171">
    <property type="entry name" value="NagB/RpiA_transferase-like"/>
</dbReference>
<dbReference type="Proteomes" id="UP000198935">
    <property type="component" value="Unassembled WGS sequence"/>
</dbReference>
<dbReference type="EC" id="3.5.99.6" evidence="4"/>
<dbReference type="Gene3D" id="3.40.50.1360">
    <property type="match status" value="1"/>
</dbReference>
<comment type="similarity">
    <text evidence="4">Belongs to the glucosamine/galactosamine-6-phosphate isomerase family. NagB subfamily.</text>
</comment>
<dbReference type="GO" id="GO:0005737">
    <property type="term" value="C:cytoplasm"/>
    <property type="evidence" value="ECO:0007669"/>
    <property type="project" value="TreeGrafter"/>
</dbReference>
<protein>
    <recommendedName>
        <fullName evidence="4">Glucosamine-6-phosphate deaminase</fullName>
        <ecNumber evidence="4">3.5.99.6</ecNumber>
    </recommendedName>
    <alternativeName>
        <fullName evidence="4">GlcN6P deaminase</fullName>
        <shortName evidence="4">GNPDA</shortName>
    </alternativeName>
    <alternativeName>
        <fullName evidence="4">Glucosamine-6-phosphate isomerase</fullName>
    </alternativeName>
</protein>
<dbReference type="UniPathway" id="UPA00629">
    <property type="reaction ID" value="UER00684"/>
</dbReference>
<dbReference type="GO" id="GO:0019262">
    <property type="term" value="P:N-acetylneuraminate catabolic process"/>
    <property type="evidence" value="ECO:0007669"/>
    <property type="project" value="UniProtKB-UniRule"/>
</dbReference>
<sequence length="251" mass="27340">MNIIKVTDYQEMSKTAAALVAEEMMNKKISVLGLATGGTPFGTYQQLIELVKAGEISFATTHTVNLDEYVGLANDHPDSYHQYMYENFFKHIDIPVEQTHLPNGDADNLQQECLRYESILEELGGVDLQLLGIGENGHIGFNEPGTSFDSKTHIVDLEDSTRKANARFFDKGEPVPAQAVTMGIQTIMNSKKIVLLASGIKKAEAIARLLQGEVSEACPATVLKRHPHLTLIADEAALSLAMAGKADKGNI</sequence>
<comment type="function">
    <text evidence="4">Catalyzes the reversible isomerization-deamination of glucosamine 6-phosphate (GlcN6P) to form fructose 6-phosphate (Fru6P) and ammonium ion.</text>
</comment>
<dbReference type="GO" id="GO:0042802">
    <property type="term" value="F:identical protein binding"/>
    <property type="evidence" value="ECO:0007669"/>
    <property type="project" value="TreeGrafter"/>
</dbReference>
<dbReference type="FunFam" id="3.40.50.1360:FF:000003">
    <property type="entry name" value="Glucosamine-6-phosphate deaminase"/>
    <property type="match status" value="1"/>
</dbReference>
<feature type="active site" description="For ring-opening step" evidence="4">
    <location>
        <position position="143"/>
    </location>
</feature>
<keyword evidence="7" id="KW-1185">Reference proteome</keyword>
<dbReference type="Pfam" id="PF01182">
    <property type="entry name" value="Glucosamine_iso"/>
    <property type="match status" value="1"/>
</dbReference>
<dbReference type="PANTHER" id="PTHR11280:SF5">
    <property type="entry name" value="GLUCOSAMINE-6-PHOSPHATE ISOMERASE"/>
    <property type="match status" value="1"/>
</dbReference>
<feature type="domain" description="Glucosamine/galactosamine-6-phosphate isomerase" evidence="5">
    <location>
        <begin position="12"/>
        <end position="225"/>
    </location>
</feature>
<dbReference type="CDD" id="cd01399">
    <property type="entry name" value="GlcN6P_deaminase"/>
    <property type="match status" value="1"/>
</dbReference>
<evidence type="ECO:0000313" key="7">
    <source>
        <dbReference type="Proteomes" id="UP000198935"/>
    </source>
</evidence>
<evidence type="ECO:0000259" key="5">
    <source>
        <dbReference type="Pfam" id="PF01182"/>
    </source>
</evidence>
<evidence type="ECO:0000313" key="6">
    <source>
        <dbReference type="EMBL" id="SDZ11910.1"/>
    </source>
</evidence>
<gene>
    <name evidence="4" type="primary">nagB</name>
    <name evidence="6" type="ORF">SAMN05421736_106144</name>
</gene>
<dbReference type="InterPro" id="IPR004547">
    <property type="entry name" value="Glucosamine6P_isomerase"/>
</dbReference>
<dbReference type="PROSITE" id="PS01161">
    <property type="entry name" value="GLC_GALNAC_ISOMERASE"/>
    <property type="match status" value="1"/>
</dbReference>
<proteinExistence type="inferred from homology"/>
<dbReference type="SUPFAM" id="SSF100950">
    <property type="entry name" value="NagB/RpiA/CoA transferase-like"/>
    <property type="match status" value="1"/>
</dbReference>
<organism evidence="6 7">
    <name type="scientific">Evansella caseinilytica</name>
    <dbReference type="NCBI Taxonomy" id="1503961"/>
    <lineage>
        <taxon>Bacteria</taxon>
        <taxon>Bacillati</taxon>
        <taxon>Bacillota</taxon>
        <taxon>Bacilli</taxon>
        <taxon>Bacillales</taxon>
        <taxon>Bacillaceae</taxon>
        <taxon>Evansella</taxon>
    </lineage>
</organism>
<evidence type="ECO:0000256" key="3">
    <source>
        <dbReference type="ARBA" id="ARBA00023277"/>
    </source>
</evidence>
<dbReference type="HAMAP" id="MF_01241">
    <property type="entry name" value="GlcN6P_deamin"/>
    <property type="match status" value="1"/>
</dbReference>
<dbReference type="GO" id="GO:0006043">
    <property type="term" value="P:glucosamine catabolic process"/>
    <property type="evidence" value="ECO:0007669"/>
    <property type="project" value="TreeGrafter"/>
</dbReference>
<dbReference type="OrthoDB" id="9791139at2"/>
<dbReference type="GO" id="GO:0006046">
    <property type="term" value="P:N-acetylglucosamine catabolic process"/>
    <property type="evidence" value="ECO:0007669"/>
    <property type="project" value="UniProtKB-UniRule"/>
</dbReference>
<reference evidence="7" key="1">
    <citation type="submission" date="2016-10" db="EMBL/GenBank/DDBJ databases">
        <authorList>
            <person name="Varghese N."/>
            <person name="Submissions S."/>
        </authorList>
    </citation>
    <scope>NUCLEOTIDE SEQUENCE [LARGE SCALE GENOMIC DNA]</scope>
    <source>
        <strain evidence="7">SP</strain>
    </source>
</reference>